<dbReference type="Proteomes" id="UP000492821">
    <property type="component" value="Unassembled WGS sequence"/>
</dbReference>
<evidence type="ECO:0000256" key="2">
    <source>
        <dbReference type="SAM" id="MobiDB-lite"/>
    </source>
</evidence>
<dbReference type="AlphaFoldDB" id="A0A7E4WAW6"/>
<protein>
    <submittedName>
        <fullName evidence="4">SWIM-type domain-containing protein</fullName>
    </submittedName>
</protein>
<reference evidence="3" key="1">
    <citation type="journal article" date="2013" name="Genetics">
        <title>The draft genome and transcriptome of Panagrellus redivivus are shaped by the harsh demands of a free-living lifestyle.</title>
        <authorList>
            <person name="Srinivasan J."/>
            <person name="Dillman A.R."/>
            <person name="Macchietto M.G."/>
            <person name="Heikkinen L."/>
            <person name="Lakso M."/>
            <person name="Fracchia K.M."/>
            <person name="Antoshechkin I."/>
            <person name="Mortazavi A."/>
            <person name="Wong G."/>
            <person name="Sternberg P.W."/>
        </authorList>
    </citation>
    <scope>NUCLEOTIDE SEQUENCE [LARGE SCALE GENOMIC DNA]</scope>
    <source>
        <strain evidence="3">MT8872</strain>
    </source>
</reference>
<evidence type="ECO:0000256" key="1">
    <source>
        <dbReference type="SAM" id="Coils"/>
    </source>
</evidence>
<evidence type="ECO:0000313" key="4">
    <source>
        <dbReference type="WBParaSite" id="Pan_g8519.t1"/>
    </source>
</evidence>
<feature type="coiled-coil region" evidence="1">
    <location>
        <begin position="521"/>
        <end position="590"/>
    </location>
</feature>
<feature type="compositionally biased region" description="Polar residues" evidence="2">
    <location>
        <begin position="97"/>
        <end position="106"/>
    </location>
</feature>
<evidence type="ECO:0000313" key="3">
    <source>
        <dbReference type="Proteomes" id="UP000492821"/>
    </source>
</evidence>
<feature type="region of interest" description="Disordered" evidence="2">
    <location>
        <begin position="778"/>
        <end position="815"/>
    </location>
</feature>
<name>A0A7E4WAW6_PANRE</name>
<keyword evidence="1" id="KW-0175">Coiled coil</keyword>
<feature type="compositionally biased region" description="Polar residues" evidence="2">
    <location>
        <begin position="31"/>
        <end position="43"/>
    </location>
</feature>
<organism evidence="3 4">
    <name type="scientific">Panagrellus redivivus</name>
    <name type="common">Microworm</name>
    <dbReference type="NCBI Taxonomy" id="6233"/>
    <lineage>
        <taxon>Eukaryota</taxon>
        <taxon>Metazoa</taxon>
        <taxon>Ecdysozoa</taxon>
        <taxon>Nematoda</taxon>
        <taxon>Chromadorea</taxon>
        <taxon>Rhabditida</taxon>
        <taxon>Tylenchina</taxon>
        <taxon>Panagrolaimomorpha</taxon>
        <taxon>Panagrolaimoidea</taxon>
        <taxon>Panagrolaimidae</taxon>
        <taxon>Panagrellus</taxon>
    </lineage>
</organism>
<keyword evidence="3" id="KW-1185">Reference proteome</keyword>
<dbReference type="WBParaSite" id="Pan_g8519.t1">
    <property type="protein sequence ID" value="Pan_g8519.t1"/>
    <property type="gene ID" value="Pan_g8519"/>
</dbReference>
<sequence length="815" mass="92077">MRRFNVIGRAPVDRYLLSQIPQKRPRLNVDASDSTPVASSPTPADTIPISEPDITFTAEAQCTTPPPLDDGEYLKSGEAVDSPRESFDDDVDLGDVSSETDQSNDVDNYHQDKPVEITETEFDSDDDDGLPLMSTHEVELMLAFRKCTRSWGEADLQAAVEDYNAVGYKVRTPSVNGILQDVLRPSQIRTFRVCAPCGSTSCEQHPHVVQISSVDIRHQVELIATKNFEQLKGKVELTIFTDGVLARDHHRQVILKTFWPIMACVQNLPNGLRGKIENCILAGMITSPVYPTTAVIDAALEHMITVFPDTTINVFINREKFVVPVSLKHAVMDIPAVCLCWTLVYYMAHKEACRFCLEMPVYMNRAQRYRLVPGTQLRTGAPDEPGINRATNMSILVKLQNVRLDWLHIVDQGLNVTNVRMLFCDTKALLYMGRQGVMLINMYSASGGRIASSESDYWKMIGRLSGHERRYVSCQLSVQSVLIRANTFSYFTTPSMSRRGKKNGKENAPPGASDLDFFAEINNLKSQLDEKSAEIDVLKTNLDEKNAVCEHLQTQLNHQNARIKKSEDLLEAMTATINDLKTNVSQLTKKENLLITSRGSRQLVEQVKEIGLSDPRCLEGQTKTYKVRYFPKNDSEVKEVQTEVDVGAVVHRTKGMRTGDTLYRFGFDLLKKLVPQKYWWQLTSAEVGRKLIRMPRIIDDVCEATYTCCNDEERDEESRQTILDNFKHRLALKFHDKFSRARGKTPQSDLIALKAVLGNFEEEDSDAEPTEVAEYYMMEETAASPSQSHFEEGPHTSSQLDEYVYEPSAKKLRKQ</sequence>
<reference evidence="4" key="2">
    <citation type="submission" date="2020-10" db="UniProtKB">
        <authorList>
            <consortium name="WormBaseParasite"/>
        </authorList>
    </citation>
    <scope>IDENTIFICATION</scope>
</reference>
<accession>A0A7E4WAW6</accession>
<feature type="region of interest" description="Disordered" evidence="2">
    <location>
        <begin position="21"/>
        <end position="115"/>
    </location>
</feature>
<proteinExistence type="predicted"/>